<dbReference type="EMBL" id="CAXLJM020000164">
    <property type="protein sequence ID" value="CAL8147267.1"/>
    <property type="molecule type" value="Genomic_DNA"/>
</dbReference>
<evidence type="ECO:0000256" key="1">
    <source>
        <dbReference type="SAM" id="Phobius"/>
    </source>
</evidence>
<name>A0ABP1S8S6_9HEXA</name>
<dbReference type="Gene3D" id="1.10.287.70">
    <property type="match status" value="1"/>
</dbReference>
<reference evidence="2 3" key="1">
    <citation type="submission" date="2024-08" db="EMBL/GenBank/DDBJ databases">
        <authorList>
            <person name="Cucini C."/>
            <person name="Frati F."/>
        </authorList>
    </citation>
    <scope>NUCLEOTIDE SEQUENCE [LARGE SCALE GENOMIC DNA]</scope>
</reference>
<dbReference type="Proteomes" id="UP001642540">
    <property type="component" value="Unassembled WGS sequence"/>
</dbReference>
<feature type="transmembrane region" description="Helical" evidence="1">
    <location>
        <begin position="459"/>
        <end position="483"/>
    </location>
</feature>
<organism evidence="2 3">
    <name type="scientific">Orchesella dallaii</name>
    <dbReference type="NCBI Taxonomy" id="48710"/>
    <lineage>
        <taxon>Eukaryota</taxon>
        <taxon>Metazoa</taxon>
        <taxon>Ecdysozoa</taxon>
        <taxon>Arthropoda</taxon>
        <taxon>Hexapoda</taxon>
        <taxon>Collembola</taxon>
        <taxon>Entomobryomorpha</taxon>
        <taxon>Entomobryoidea</taxon>
        <taxon>Orchesellidae</taxon>
        <taxon>Orchesellinae</taxon>
        <taxon>Orchesella</taxon>
    </lineage>
</organism>
<feature type="transmembrane region" description="Helical" evidence="1">
    <location>
        <begin position="533"/>
        <end position="551"/>
    </location>
</feature>
<keyword evidence="1" id="KW-0812">Transmembrane</keyword>
<proteinExistence type="predicted"/>
<evidence type="ECO:0000313" key="2">
    <source>
        <dbReference type="EMBL" id="CAL8147267.1"/>
    </source>
</evidence>
<sequence length="893" mass="102731">MKFPTVVAVVFNQILLTIRFVTTGPAGYVDALKYFPKTKRMSSFAQDVKDYASKYDGFKVHSLEGLNDFLKPVQHCFIHMTNFGGVDLPFLSVPSIQMKTKLAVCADSIYAISSSLDLRKNITSRKDCYQFSNPPPCPLSPLFAKSRRMCVRINFRKFVTKVRPWTCEEQNSVIPFEQNHHSVVRYIERLLPSYTPINILITEKHDELACPQNWKFPNKIGAWFKYSLQEKLEPNRFDSYLISRDTYFVVLTSPIDIMPRFDTFDYQVFKINSVFSLKTMPVPQTHEIHCVSSANIFIQGNDFLMKQKYSALTNMFDAAYIYEFSIGALGKVSEKFLYESICKSRYLKWAAKVLRTSDEAYVVSLIGEWLQILRRFNYTICIDVYMVICNAEHHRMERTATLEVQTSSTLVQSHDEVYPTAISHPLAIDDPGHKLGFISCGNRPIDYLAFRELVRVFDLNVWICVCIIYLTIVPITFCILEWLSEDYKLNGNVQGVTIQNVFSSRIFLQPITILLEQGSAFTNKHLNVTSTRWIAAAVILVAIVLSNAYKYDNVYNMMLPRKASPLWFFEQILSANFTAYTRTNVHNILYQGAWMTYNENSALRNIVQSDHTITFIDENSNSQIIQSEVEIIYRIERTSLIVLSDHILKPWVANNSSSSTLKIFSKELGDYLLRNTKLHPYEKQLAKLRRFDYSVFDLEPYENSKKALDNGQTNYLSHLLIECNNTSIVLPLSKIQKLLSKIQNLGHTKLSVGKEILLDRKIGLALNGWISDHLITTISRMQDAALWQHIRNIFVRNITTAFDGSKDFNYQTSQISGNILVVFVTFLCGHGVAALSFIFEIRKRIYIWTTLIVQSAYTGLARIWSQAKVMCVCHRNGCRLISRSTAKCCRMKR</sequence>
<evidence type="ECO:0000313" key="3">
    <source>
        <dbReference type="Proteomes" id="UP001642540"/>
    </source>
</evidence>
<keyword evidence="3" id="KW-1185">Reference proteome</keyword>
<feature type="transmembrane region" description="Helical" evidence="1">
    <location>
        <begin position="819"/>
        <end position="839"/>
    </location>
</feature>
<feature type="transmembrane region" description="Helical" evidence="1">
    <location>
        <begin position="845"/>
        <end position="865"/>
    </location>
</feature>
<gene>
    <name evidence="2" type="ORF">ODALV1_LOCUS31088</name>
</gene>
<comment type="caution">
    <text evidence="2">The sequence shown here is derived from an EMBL/GenBank/DDBJ whole genome shotgun (WGS) entry which is preliminary data.</text>
</comment>
<accession>A0ABP1S8S6</accession>
<protein>
    <submittedName>
        <fullName evidence="2">Uncharacterized protein</fullName>
    </submittedName>
</protein>
<keyword evidence="1" id="KW-0472">Membrane</keyword>
<keyword evidence="1" id="KW-1133">Transmembrane helix</keyword>